<keyword evidence="2" id="KW-1185">Reference proteome</keyword>
<name>A0ABD1D0B1_CULPP</name>
<reference evidence="1 2" key="1">
    <citation type="submission" date="2024-05" db="EMBL/GenBank/DDBJ databases">
        <title>Culex pipiens pipiens assembly and annotation.</title>
        <authorList>
            <person name="Alout H."/>
            <person name="Durand T."/>
        </authorList>
    </citation>
    <scope>NUCLEOTIDE SEQUENCE [LARGE SCALE GENOMIC DNA]</scope>
    <source>
        <strain evidence="1">HA-2024</strain>
        <tissue evidence="1">Whole body</tissue>
    </source>
</reference>
<dbReference type="Proteomes" id="UP001562425">
    <property type="component" value="Unassembled WGS sequence"/>
</dbReference>
<gene>
    <name evidence="1" type="ORF">pipiens_013074</name>
</gene>
<protein>
    <submittedName>
        <fullName evidence="1">Uncharacterized protein</fullName>
    </submittedName>
</protein>
<proteinExistence type="predicted"/>
<dbReference type="AlphaFoldDB" id="A0ABD1D0B1"/>
<dbReference type="EMBL" id="JBEHCU010008372">
    <property type="protein sequence ID" value="KAL1384003.1"/>
    <property type="molecule type" value="Genomic_DNA"/>
</dbReference>
<evidence type="ECO:0000313" key="1">
    <source>
        <dbReference type="EMBL" id="KAL1384003.1"/>
    </source>
</evidence>
<sequence>MVGVLDNKIVENLMPRWFKVHRKCLDYFQVTQHAIFIRSVESGMTLRLWSFLSSTMDVDDTESSIKLELVAKFLSSIEPPKIINRGQYTATVISASPLRRA</sequence>
<accession>A0ABD1D0B1</accession>
<comment type="caution">
    <text evidence="1">The sequence shown here is derived from an EMBL/GenBank/DDBJ whole genome shotgun (WGS) entry which is preliminary data.</text>
</comment>
<organism evidence="1 2">
    <name type="scientific">Culex pipiens pipiens</name>
    <name type="common">Northern house mosquito</name>
    <dbReference type="NCBI Taxonomy" id="38569"/>
    <lineage>
        <taxon>Eukaryota</taxon>
        <taxon>Metazoa</taxon>
        <taxon>Ecdysozoa</taxon>
        <taxon>Arthropoda</taxon>
        <taxon>Hexapoda</taxon>
        <taxon>Insecta</taxon>
        <taxon>Pterygota</taxon>
        <taxon>Neoptera</taxon>
        <taxon>Endopterygota</taxon>
        <taxon>Diptera</taxon>
        <taxon>Nematocera</taxon>
        <taxon>Culicoidea</taxon>
        <taxon>Culicidae</taxon>
        <taxon>Culicinae</taxon>
        <taxon>Culicini</taxon>
        <taxon>Culex</taxon>
        <taxon>Culex</taxon>
    </lineage>
</organism>
<evidence type="ECO:0000313" key="2">
    <source>
        <dbReference type="Proteomes" id="UP001562425"/>
    </source>
</evidence>